<dbReference type="Proteomes" id="UP000321378">
    <property type="component" value="Chromosome"/>
</dbReference>
<dbReference type="EMBL" id="AP019831">
    <property type="protein sequence ID" value="BBM44195.1"/>
    <property type="molecule type" value="Genomic_DNA"/>
</dbReference>
<accession>A0A510K0S4</accession>
<proteinExistence type="predicted"/>
<dbReference type="SUPFAM" id="SSF82185">
    <property type="entry name" value="Histone H3 K4-specific methyltransferase SET7/9 N-terminal domain"/>
    <property type="match status" value="1"/>
</dbReference>
<evidence type="ECO:0000313" key="2">
    <source>
        <dbReference type="EMBL" id="BBM51342.1"/>
    </source>
</evidence>
<name>A0A510K0S4_9FUSO</name>
<dbReference type="RefSeq" id="WP_146995882.1">
    <property type="nucleotide sequence ID" value="NZ_AP019831.1"/>
</dbReference>
<reference evidence="2 3" key="2">
    <citation type="submission" date="2019-07" db="EMBL/GenBank/DDBJ databases">
        <title>Complete Genome Sequence of Leptotrichia trevisanii Strain JMUB3935.</title>
        <authorList>
            <person name="Watanabe S."/>
            <person name="Cui L."/>
        </authorList>
    </citation>
    <scope>NUCLEOTIDE SEQUENCE [LARGE SCALE GENOMIC DNA]</scope>
    <source>
        <strain evidence="2 3">JMUB3935</strain>
    </source>
</reference>
<dbReference type="Pfam" id="PF07661">
    <property type="entry name" value="MORN_2"/>
    <property type="match status" value="3"/>
</dbReference>
<evidence type="ECO:0008006" key="5">
    <source>
        <dbReference type="Google" id="ProtNLM"/>
    </source>
</evidence>
<dbReference type="InterPro" id="IPR011652">
    <property type="entry name" value="MORN_2"/>
</dbReference>
<organism evidence="1 4">
    <name type="scientific">Leptotrichia trevisanii</name>
    <dbReference type="NCBI Taxonomy" id="109328"/>
    <lineage>
        <taxon>Bacteria</taxon>
        <taxon>Fusobacteriati</taxon>
        <taxon>Fusobacteriota</taxon>
        <taxon>Fusobacteriia</taxon>
        <taxon>Fusobacteriales</taxon>
        <taxon>Leptotrichiaceae</taxon>
        <taxon>Leptotrichia</taxon>
    </lineage>
</organism>
<evidence type="ECO:0000313" key="4">
    <source>
        <dbReference type="Proteomes" id="UP000422644"/>
    </source>
</evidence>
<sequence>MLNRKYILIFLIFIFNTVLNGMKLSEVEGIRKLSNYDEIKNINVERIVDYNDIERNKKLDRVYVNGEIKPFTGLAFRKKNNRIIAITFYINGKSEGNHYRYFDNGQLYVKINLKNDKSEGESYEYYPNGKISDKSFYKNDIITKLTGYYENGKIKRIFKTTEGLRGIITGYYEDGISKASEMNVIQDYSEKRVLKFIHDGESTAYDKKGQIMGILNYKDGKLTGLEQKLFKNGKLKYDFISASEKPVRDIKAMDFYVEYFDNSEQKKLDCKELASNNWRCKEYKKNGELKREFDSPTFSEAKDWSFGINVLLGILNILF</sequence>
<dbReference type="Gene3D" id="3.90.930.1">
    <property type="match status" value="1"/>
</dbReference>
<dbReference type="EMBL" id="AP019840">
    <property type="protein sequence ID" value="BBM51342.1"/>
    <property type="molecule type" value="Genomic_DNA"/>
</dbReference>
<gene>
    <name evidence="1" type="ORF">JMUB3870_0302</name>
    <name evidence="2" type="ORF">JMUB3935_0309</name>
</gene>
<evidence type="ECO:0000313" key="1">
    <source>
        <dbReference type="EMBL" id="BBM44195.1"/>
    </source>
</evidence>
<dbReference type="AlphaFoldDB" id="A0A510K0S4"/>
<evidence type="ECO:0000313" key="3">
    <source>
        <dbReference type="Proteomes" id="UP000321378"/>
    </source>
</evidence>
<protein>
    <recommendedName>
        <fullName evidence="5">MORN repeat protein</fullName>
    </recommendedName>
</protein>
<dbReference type="STRING" id="1122173.GCA_000482505_02054"/>
<reference evidence="1 4" key="1">
    <citation type="submission" date="2019-07" db="EMBL/GenBank/DDBJ databases">
        <title>Complete Genome Sequence of Leptotrichia trevisanii Strain JMUB3870.</title>
        <authorList>
            <person name="Watanabe S."/>
            <person name="Cui L."/>
        </authorList>
    </citation>
    <scope>NUCLEOTIDE SEQUENCE [LARGE SCALE GENOMIC DNA]</scope>
    <source>
        <strain evidence="1 4">JMUB3870</strain>
    </source>
</reference>
<keyword evidence="4" id="KW-1185">Reference proteome</keyword>
<dbReference type="OrthoDB" id="81505at2"/>
<dbReference type="Proteomes" id="UP000422644">
    <property type="component" value="Chromosome"/>
</dbReference>